<gene>
    <name evidence="2" type="ORF">SCMU_18390</name>
</gene>
<name>A0ABN6FGI5_SINCY</name>
<protein>
    <submittedName>
        <fullName evidence="2">Uncharacterized protein</fullName>
    </submittedName>
</protein>
<evidence type="ECO:0000313" key="3">
    <source>
        <dbReference type="Proteomes" id="UP001319861"/>
    </source>
</evidence>
<feature type="compositionally biased region" description="Basic and acidic residues" evidence="1">
    <location>
        <begin position="1"/>
        <end position="11"/>
    </location>
</feature>
<keyword evidence="3" id="KW-1185">Reference proteome</keyword>
<accession>A0ABN6FGI5</accession>
<dbReference type="EMBL" id="AP024525">
    <property type="protein sequence ID" value="BCT75997.1"/>
    <property type="molecule type" value="Genomic_DNA"/>
</dbReference>
<dbReference type="Proteomes" id="UP001319861">
    <property type="component" value="Chromosome"/>
</dbReference>
<feature type="compositionally biased region" description="Pro residues" evidence="1">
    <location>
        <begin position="55"/>
        <end position="66"/>
    </location>
</feature>
<proteinExistence type="predicted"/>
<organism evidence="2 3">
    <name type="scientific">Sinomonas cyclohexanicum</name>
    <name type="common">Corynebacterium cyclohexanicum</name>
    <dbReference type="NCBI Taxonomy" id="322009"/>
    <lineage>
        <taxon>Bacteria</taxon>
        <taxon>Bacillati</taxon>
        <taxon>Actinomycetota</taxon>
        <taxon>Actinomycetes</taxon>
        <taxon>Micrococcales</taxon>
        <taxon>Micrococcaceae</taxon>
        <taxon>Sinomonas</taxon>
    </lineage>
</organism>
<feature type="region of interest" description="Disordered" evidence="1">
    <location>
        <begin position="1"/>
        <end position="66"/>
    </location>
</feature>
<reference evidence="2 3" key="1">
    <citation type="journal article" date="2021" name="J. Biosci. Bioeng.">
        <title>Identification and characterization of a chc gene cluster responsible for the aromatization pathway of cyclohexanecarboxylate degradation in Sinomonas cyclohexanicum ATCC 51369.</title>
        <authorList>
            <person name="Yamamoto T."/>
            <person name="Hasegawa Y."/>
            <person name="Lau P.C.K."/>
            <person name="Iwaki H."/>
        </authorList>
    </citation>
    <scope>NUCLEOTIDE SEQUENCE [LARGE SCALE GENOMIC DNA]</scope>
    <source>
        <strain evidence="2 3">ATCC 51369</strain>
    </source>
</reference>
<evidence type="ECO:0000256" key="1">
    <source>
        <dbReference type="SAM" id="MobiDB-lite"/>
    </source>
</evidence>
<sequence length="66" mass="6810">MSAMPHRDKATGRAVAGPAHGSPHTVEHVDTSDGHTMSRAFARGASPGAQRATPMPAPAPRPQQTT</sequence>
<evidence type="ECO:0000313" key="2">
    <source>
        <dbReference type="EMBL" id="BCT75997.1"/>
    </source>
</evidence>